<proteinExistence type="predicted"/>
<dbReference type="PROSITE" id="PS50011">
    <property type="entry name" value="PROTEIN_KINASE_DOM"/>
    <property type="match status" value="1"/>
</dbReference>
<dbReference type="SUPFAM" id="SSF56112">
    <property type="entry name" value="Protein kinase-like (PK-like)"/>
    <property type="match status" value="1"/>
</dbReference>
<reference evidence="8" key="1">
    <citation type="journal article" date="2022" name="bioRxiv">
        <title>Sequencing and chromosome-scale assembly of the giantPleurodeles waltlgenome.</title>
        <authorList>
            <person name="Brown T."/>
            <person name="Elewa A."/>
            <person name="Iarovenko S."/>
            <person name="Subramanian E."/>
            <person name="Araus A.J."/>
            <person name="Petzold A."/>
            <person name="Susuki M."/>
            <person name="Suzuki K.-i.T."/>
            <person name="Hayashi T."/>
            <person name="Toyoda A."/>
            <person name="Oliveira C."/>
            <person name="Osipova E."/>
            <person name="Leigh N.D."/>
            <person name="Simon A."/>
            <person name="Yun M.H."/>
        </authorList>
    </citation>
    <scope>NUCLEOTIDE SEQUENCE</scope>
    <source>
        <strain evidence="8">20211129_DDA</strain>
        <tissue evidence="8">Liver</tissue>
    </source>
</reference>
<keyword evidence="4" id="KW-0418">Kinase</keyword>
<protein>
    <recommendedName>
        <fullName evidence="7">Protein kinase domain-containing protein</fullName>
    </recommendedName>
</protein>
<organism evidence="8 9">
    <name type="scientific">Pleurodeles waltl</name>
    <name type="common">Iberian ribbed newt</name>
    <dbReference type="NCBI Taxonomy" id="8319"/>
    <lineage>
        <taxon>Eukaryota</taxon>
        <taxon>Metazoa</taxon>
        <taxon>Chordata</taxon>
        <taxon>Craniata</taxon>
        <taxon>Vertebrata</taxon>
        <taxon>Euteleostomi</taxon>
        <taxon>Amphibia</taxon>
        <taxon>Batrachia</taxon>
        <taxon>Caudata</taxon>
        <taxon>Salamandroidea</taxon>
        <taxon>Salamandridae</taxon>
        <taxon>Pleurodelinae</taxon>
        <taxon>Pleurodeles</taxon>
    </lineage>
</organism>
<evidence type="ECO:0000313" key="9">
    <source>
        <dbReference type="Proteomes" id="UP001066276"/>
    </source>
</evidence>
<keyword evidence="6" id="KW-0732">Signal</keyword>
<evidence type="ECO:0000256" key="3">
    <source>
        <dbReference type="ARBA" id="ARBA00022741"/>
    </source>
</evidence>
<dbReference type="GO" id="GO:0005524">
    <property type="term" value="F:ATP binding"/>
    <property type="evidence" value="ECO:0007669"/>
    <property type="project" value="UniProtKB-KW"/>
</dbReference>
<dbReference type="Proteomes" id="UP001066276">
    <property type="component" value="Chromosome 9"/>
</dbReference>
<dbReference type="AlphaFoldDB" id="A0AAV7NDA3"/>
<gene>
    <name evidence="8" type="ORF">NDU88_008111</name>
</gene>
<evidence type="ECO:0000256" key="2">
    <source>
        <dbReference type="ARBA" id="ARBA00022679"/>
    </source>
</evidence>
<feature type="chain" id="PRO_5043529619" description="Protein kinase domain-containing protein" evidence="6">
    <location>
        <begin position="34"/>
        <end position="155"/>
    </location>
</feature>
<dbReference type="InterPro" id="IPR000719">
    <property type="entry name" value="Prot_kinase_dom"/>
</dbReference>
<keyword evidence="1" id="KW-0723">Serine/threonine-protein kinase</keyword>
<evidence type="ECO:0000259" key="7">
    <source>
        <dbReference type="PROSITE" id="PS50011"/>
    </source>
</evidence>
<dbReference type="Pfam" id="PF00069">
    <property type="entry name" value="Pkinase"/>
    <property type="match status" value="1"/>
</dbReference>
<keyword evidence="2" id="KW-0808">Transferase</keyword>
<keyword evidence="3" id="KW-0547">Nucleotide-binding</keyword>
<keyword evidence="5" id="KW-0067">ATP-binding</keyword>
<accession>A0AAV7NDA3</accession>
<keyword evidence="9" id="KW-1185">Reference proteome</keyword>
<evidence type="ECO:0000256" key="6">
    <source>
        <dbReference type="SAM" id="SignalP"/>
    </source>
</evidence>
<dbReference type="PANTHER" id="PTHR24351">
    <property type="entry name" value="RIBOSOMAL PROTEIN S6 KINASE"/>
    <property type="match status" value="1"/>
</dbReference>
<sequence length="155" mass="17729">MSKCLHRSFLHLAFNWHFLQLLILLLLNSVVRHDINAGRDLKPENILLDSQGHIILTDFGLCKENIAWTSTTSTFCGTPEKYFPPKVLHKKPYDQTIEWWCLGTVLYEMLYGLVSCASTGLRPSVAIVLCQTQFSAYSLAPRRCSRWAIEAWQGL</sequence>
<name>A0AAV7NDA3_PLEWA</name>
<dbReference type="GO" id="GO:0004674">
    <property type="term" value="F:protein serine/threonine kinase activity"/>
    <property type="evidence" value="ECO:0007669"/>
    <property type="project" value="UniProtKB-KW"/>
</dbReference>
<dbReference type="EMBL" id="JANPWB010000013">
    <property type="protein sequence ID" value="KAJ1110765.1"/>
    <property type="molecule type" value="Genomic_DNA"/>
</dbReference>
<evidence type="ECO:0000256" key="5">
    <source>
        <dbReference type="ARBA" id="ARBA00022840"/>
    </source>
</evidence>
<dbReference type="SMART" id="SM00220">
    <property type="entry name" value="S_TKc"/>
    <property type="match status" value="1"/>
</dbReference>
<comment type="caution">
    <text evidence="8">The sequence shown here is derived from an EMBL/GenBank/DDBJ whole genome shotgun (WGS) entry which is preliminary data.</text>
</comment>
<evidence type="ECO:0000256" key="4">
    <source>
        <dbReference type="ARBA" id="ARBA00022777"/>
    </source>
</evidence>
<evidence type="ECO:0000313" key="8">
    <source>
        <dbReference type="EMBL" id="KAJ1110765.1"/>
    </source>
</evidence>
<evidence type="ECO:0000256" key="1">
    <source>
        <dbReference type="ARBA" id="ARBA00022527"/>
    </source>
</evidence>
<dbReference type="Gene3D" id="1.10.510.10">
    <property type="entry name" value="Transferase(Phosphotransferase) domain 1"/>
    <property type="match status" value="1"/>
</dbReference>
<feature type="signal peptide" evidence="6">
    <location>
        <begin position="1"/>
        <end position="33"/>
    </location>
</feature>
<feature type="domain" description="Protein kinase" evidence="7">
    <location>
        <begin position="1"/>
        <end position="155"/>
    </location>
</feature>
<dbReference type="InterPro" id="IPR011009">
    <property type="entry name" value="Kinase-like_dom_sf"/>
</dbReference>